<dbReference type="EMBL" id="DXCV01000061">
    <property type="protein sequence ID" value="HIY88829.1"/>
    <property type="molecule type" value="Genomic_DNA"/>
</dbReference>
<name>A0A9D1ZI70_9BACE</name>
<dbReference type="Proteomes" id="UP000886851">
    <property type="component" value="Unassembled WGS sequence"/>
</dbReference>
<reference evidence="1" key="1">
    <citation type="journal article" date="2021" name="PeerJ">
        <title>Extensive microbial diversity within the chicken gut microbiome revealed by metagenomics and culture.</title>
        <authorList>
            <person name="Gilroy R."/>
            <person name="Ravi A."/>
            <person name="Getino M."/>
            <person name="Pursley I."/>
            <person name="Horton D.L."/>
            <person name="Alikhan N.F."/>
            <person name="Baker D."/>
            <person name="Gharbi K."/>
            <person name="Hall N."/>
            <person name="Watson M."/>
            <person name="Adriaenssens E.M."/>
            <person name="Foster-Nyarko E."/>
            <person name="Jarju S."/>
            <person name="Secka A."/>
            <person name="Antonio M."/>
            <person name="Oren A."/>
            <person name="Chaudhuri R.R."/>
            <person name="La Ragione R."/>
            <person name="Hildebrand F."/>
            <person name="Pallen M.J."/>
        </authorList>
    </citation>
    <scope>NUCLEOTIDE SEQUENCE</scope>
    <source>
        <strain evidence="1">Gambia2-208</strain>
    </source>
</reference>
<comment type="caution">
    <text evidence="1">The sequence shown here is derived from an EMBL/GenBank/DDBJ whole genome shotgun (WGS) entry which is preliminary data.</text>
</comment>
<sequence length="185" mass="21135">MEKALSQMSKEEKLQALADYLPCRHERQYVLRYILALRHDDMEQVAWFESFGQSVYRVMLNISTYERGKLFGYADKQFDEHGWIKGMLPIVENIALDDFNVIRIGQSVNGLYAVTVSWATSNAGGGSYPSVWDEPMADYKEAVLCGIRMLEQQYAKVSSKETSRVMAGLRNLKGRYTGPQQLALF</sequence>
<reference evidence="1" key="2">
    <citation type="submission" date="2021-04" db="EMBL/GenBank/DDBJ databases">
        <authorList>
            <person name="Gilroy R."/>
        </authorList>
    </citation>
    <scope>NUCLEOTIDE SEQUENCE</scope>
    <source>
        <strain evidence="1">Gambia2-208</strain>
    </source>
</reference>
<gene>
    <name evidence="1" type="ORF">H9824_09020</name>
</gene>
<evidence type="ECO:0000313" key="2">
    <source>
        <dbReference type="Proteomes" id="UP000886851"/>
    </source>
</evidence>
<proteinExistence type="predicted"/>
<dbReference type="AlphaFoldDB" id="A0A9D1ZI70"/>
<evidence type="ECO:0000313" key="1">
    <source>
        <dbReference type="EMBL" id="HIY88829.1"/>
    </source>
</evidence>
<protein>
    <submittedName>
        <fullName evidence="1">Uncharacterized protein</fullName>
    </submittedName>
</protein>
<accession>A0A9D1ZI70</accession>
<organism evidence="1 2">
    <name type="scientific">Candidatus Bacteroides pullicola</name>
    <dbReference type="NCBI Taxonomy" id="2838475"/>
    <lineage>
        <taxon>Bacteria</taxon>
        <taxon>Pseudomonadati</taxon>
        <taxon>Bacteroidota</taxon>
        <taxon>Bacteroidia</taxon>
        <taxon>Bacteroidales</taxon>
        <taxon>Bacteroidaceae</taxon>
        <taxon>Bacteroides</taxon>
    </lineage>
</organism>